<comment type="caution">
    <text evidence="1">The sequence shown here is derived from an EMBL/GenBank/DDBJ whole genome shotgun (WGS) entry which is preliminary data.</text>
</comment>
<keyword evidence="2" id="KW-1185">Reference proteome</keyword>
<accession>A0ABS8AL94</accession>
<evidence type="ECO:0000313" key="2">
    <source>
        <dbReference type="Proteomes" id="UP001165296"/>
    </source>
</evidence>
<dbReference type="SUPFAM" id="SSF53335">
    <property type="entry name" value="S-adenosyl-L-methionine-dependent methyltransferases"/>
    <property type="match status" value="1"/>
</dbReference>
<evidence type="ECO:0000313" key="1">
    <source>
        <dbReference type="EMBL" id="MCB2406973.1"/>
    </source>
</evidence>
<dbReference type="InterPro" id="IPR029063">
    <property type="entry name" value="SAM-dependent_MTases_sf"/>
</dbReference>
<organism evidence="1 2">
    <name type="scientific">Hymenobacter lucidus</name>
    <dbReference type="NCBI Taxonomy" id="2880930"/>
    <lineage>
        <taxon>Bacteria</taxon>
        <taxon>Pseudomonadati</taxon>
        <taxon>Bacteroidota</taxon>
        <taxon>Cytophagia</taxon>
        <taxon>Cytophagales</taxon>
        <taxon>Hymenobacteraceae</taxon>
        <taxon>Hymenobacter</taxon>
    </lineage>
</organism>
<proteinExistence type="predicted"/>
<evidence type="ECO:0008006" key="3">
    <source>
        <dbReference type="Google" id="ProtNLM"/>
    </source>
</evidence>
<dbReference type="RefSeq" id="WP_226171836.1">
    <property type="nucleotide sequence ID" value="NZ_JAJADR010000001.1"/>
</dbReference>
<protein>
    <recommendedName>
        <fullName evidence="3">Class I SAM-dependent methyltransferase</fullName>
    </recommendedName>
</protein>
<name>A0ABS8AL94_9BACT</name>
<reference evidence="1" key="1">
    <citation type="submission" date="2021-10" db="EMBL/GenBank/DDBJ databases">
        <authorList>
            <person name="Dean J.D."/>
            <person name="Kim M.K."/>
            <person name="Newey C.N."/>
            <person name="Stoker T.S."/>
            <person name="Thompson D.W."/>
            <person name="Grose J.H."/>
        </authorList>
    </citation>
    <scope>NUCLEOTIDE SEQUENCE</scope>
    <source>
        <strain evidence="1">BT178</strain>
    </source>
</reference>
<gene>
    <name evidence="1" type="ORF">LGH74_03205</name>
</gene>
<dbReference type="EMBL" id="JAJADR010000001">
    <property type="protein sequence ID" value="MCB2406973.1"/>
    <property type="molecule type" value="Genomic_DNA"/>
</dbReference>
<dbReference type="Proteomes" id="UP001165296">
    <property type="component" value="Unassembled WGS sequence"/>
</dbReference>
<sequence>MHTLARPALPEQTRNLAKSLMNRYLRDVIVRNWEQDGRPLPPPHQVKQTVIAEYQRRFNCPILVETGTFRGDMIEAQLKNFDRLISIELSQELYEKACYRFRKSPQVTIYQGDSGAVLPRIMRVLDRPAVFWLDGHYSAGDTAQGSKECPIYEELEAIFAQGPRFAHVLLIDDARCFVGQGDYPTIAALTEFIQAHDPRYLVEVQDDIIRAVVKGR</sequence>